<accession>A0A835UCX4</accession>
<evidence type="ECO:0000313" key="1">
    <source>
        <dbReference type="EMBL" id="KAG0456623.1"/>
    </source>
</evidence>
<dbReference type="EMBL" id="JADCNM010000013">
    <property type="protein sequence ID" value="KAG0456623.1"/>
    <property type="molecule type" value="Genomic_DNA"/>
</dbReference>
<dbReference type="AlphaFoldDB" id="A0A835UCX4"/>
<proteinExistence type="predicted"/>
<evidence type="ECO:0000313" key="2">
    <source>
        <dbReference type="Proteomes" id="UP000639772"/>
    </source>
</evidence>
<organism evidence="1 2">
    <name type="scientific">Vanilla planifolia</name>
    <name type="common">Vanilla</name>
    <dbReference type="NCBI Taxonomy" id="51239"/>
    <lineage>
        <taxon>Eukaryota</taxon>
        <taxon>Viridiplantae</taxon>
        <taxon>Streptophyta</taxon>
        <taxon>Embryophyta</taxon>
        <taxon>Tracheophyta</taxon>
        <taxon>Spermatophyta</taxon>
        <taxon>Magnoliopsida</taxon>
        <taxon>Liliopsida</taxon>
        <taxon>Asparagales</taxon>
        <taxon>Orchidaceae</taxon>
        <taxon>Vanilloideae</taxon>
        <taxon>Vanilleae</taxon>
        <taxon>Vanilla</taxon>
    </lineage>
</organism>
<comment type="caution">
    <text evidence="1">The sequence shown here is derived from an EMBL/GenBank/DDBJ whole genome shotgun (WGS) entry which is preliminary data.</text>
</comment>
<protein>
    <submittedName>
        <fullName evidence="1">Uncharacterized protein</fullName>
    </submittedName>
</protein>
<sequence length="92" mass="10291">MASGKEGWQSTEGPLYHDQRCKSRCMTLKFEVMEQSKVALGVTWDRDARGDARQMSVVLCECGNEDAFNQVVASGFEIHEMMKSQQVIGMGI</sequence>
<name>A0A835UCX4_VANPL</name>
<dbReference type="Proteomes" id="UP000639772">
    <property type="component" value="Chromosome 13"/>
</dbReference>
<reference evidence="1 2" key="1">
    <citation type="journal article" date="2020" name="Nat. Food">
        <title>A phased Vanilla planifolia genome enables genetic improvement of flavour and production.</title>
        <authorList>
            <person name="Hasing T."/>
            <person name="Tang H."/>
            <person name="Brym M."/>
            <person name="Khazi F."/>
            <person name="Huang T."/>
            <person name="Chambers A.H."/>
        </authorList>
    </citation>
    <scope>NUCLEOTIDE SEQUENCE [LARGE SCALE GENOMIC DNA]</scope>
    <source>
        <tissue evidence="1">Leaf</tissue>
    </source>
</reference>
<gene>
    <name evidence="1" type="ORF">HPP92_024411</name>
</gene>